<accession>A0AAV6IET2</accession>
<reference evidence="1" key="1">
    <citation type="submission" date="2020-08" db="EMBL/GenBank/DDBJ databases">
        <title>Plant Genome Project.</title>
        <authorList>
            <person name="Zhang R.-G."/>
        </authorList>
    </citation>
    <scope>NUCLEOTIDE SEQUENCE</scope>
    <source>
        <strain evidence="1">WSP0</strain>
        <tissue evidence="1">Leaf</tissue>
    </source>
</reference>
<dbReference type="EMBL" id="JACTNZ010000010">
    <property type="protein sequence ID" value="KAG5527187.1"/>
    <property type="molecule type" value="Genomic_DNA"/>
</dbReference>
<gene>
    <name evidence="1" type="ORF">RHGRI_028177</name>
</gene>
<dbReference type="AlphaFoldDB" id="A0AAV6IET2"/>
<name>A0AAV6IET2_9ERIC</name>
<protein>
    <submittedName>
        <fullName evidence="1">Uncharacterized protein</fullName>
    </submittedName>
</protein>
<dbReference type="Proteomes" id="UP000823749">
    <property type="component" value="Chromosome 10"/>
</dbReference>
<sequence length="141" mass="15973">MPPKVFLDVSAGNRLEGQRVLEAINKLYAKEFGDTTKNYEELWINNYFVPHMKYKSIVQKHLDLVRGLRTEYIPQESYLAATQKRFELKNRALVAKSWILEKLSQMKGRGGGQYRGLGTGRVPGLLLVFASLTAVGIGRSK</sequence>
<keyword evidence="2" id="KW-1185">Reference proteome</keyword>
<evidence type="ECO:0000313" key="1">
    <source>
        <dbReference type="EMBL" id="KAG5527187.1"/>
    </source>
</evidence>
<evidence type="ECO:0000313" key="2">
    <source>
        <dbReference type="Proteomes" id="UP000823749"/>
    </source>
</evidence>
<comment type="caution">
    <text evidence="1">The sequence shown here is derived from an EMBL/GenBank/DDBJ whole genome shotgun (WGS) entry which is preliminary data.</text>
</comment>
<organism evidence="1 2">
    <name type="scientific">Rhododendron griersonianum</name>
    <dbReference type="NCBI Taxonomy" id="479676"/>
    <lineage>
        <taxon>Eukaryota</taxon>
        <taxon>Viridiplantae</taxon>
        <taxon>Streptophyta</taxon>
        <taxon>Embryophyta</taxon>
        <taxon>Tracheophyta</taxon>
        <taxon>Spermatophyta</taxon>
        <taxon>Magnoliopsida</taxon>
        <taxon>eudicotyledons</taxon>
        <taxon>Gunneridae</taxon>
        <taxon>Pentapetalae</taxon>
        <taxon>asterids</taxon>
        <taxon>Ericales</taxon>
        <taxon>Ericaceae</taxon>
        <taxon>Ericoideae</taxon>
        <taxon>Rhodoreae</taxon>
        <taxon>Rhododendron</taxon>
    </lineage>
</organism>
<proteinExistence type="predicted"/>